<feature type="region of interest" description="Disordered" evidence="1">
    <location>
        <begin position="45"/>
        <end position="94"/>
    </location>
</feature>
<dbReference type="Gramene" id="PNT76277">
    <property type="protein sequence ID" value="PNT76277"/>
    <property type="gene ID" value="BRADI_1g46630v3"/>
</dbReference>
<keyword evidence="2" id="KW-0812">Transmembrane</keyword>
<name>I1H031_BRADI</name>
<dbReference type="RefSeq" id="XP_003560965.1">
    <property type="nucleotide sequence ID" value="XM_003560917.4"/>
</dbReference>
<evidence type="ECO:0000313" key="5">
    <source>
        <dbReference type="Proteomes" id="UP000008810"/>
    </source>
</evidence>
<reference evidence="3 4" key="1">
    <citation type="journal article" date="2010" name="Nature">
        <title>Genome sequencing and analysis of the model grass Brachypodium distachyon.</title>
        <authorList>
            <consortium name="International Brachypodium Initiative"/>
        </authorList>
    </citation>
    <scope>NUCLEOTIDE SEQUENCE [LARGE SCALE GENOMIC DNA]</scope>
    <source>
        <strain evidence="3 4">Bd21</strain>
    </source>
</reference>
<accession>I1H031</accession>
<dbReference type="OrthoDB" id="679213at2759"/>
<protein>
    <submittedName>
        <fullName evidence="3 4">Uncharacterized protein</fullName>
    </submittedName>
</protein>
<dbReference type="HOGENOM" id="CLU_1311658_0_0_1"/>
<dbReference type="eggNOG" id="ENOG502R5C6">
    <property type="taxonomic scope" value="Eukaryota"/>
</dbReference>
<dbReference type="FunCoup" id="I1H031">
    <property type="interactions" value="589"/>
</dbReference>
<sequence>MDLLERHLDAVAFRAYSLPEVAAAWTCLAAALAAAAAAGLWRRRSSTAPSDAIAGDANSKPLESERCPPPLMMSSPPEKERLPEPKSSSAPAPRERYTAYYYDDSGCVGSCYMDEEEEGEEDQDMEDEEGVYGPPAPEETDPFQWEVVRSLPLTAPARYGISRPPLGGSVVRLWDQAAGTGRGFTASPRRRSGTAAAADLGLLVTPKYCY</sequence>
<dbReference type="EnsemblPlants" id="PNT76277">
    <property type="protein sequence ID" value="PNT76277"/>
    <property type="gene ID" value="BRADI_1g46630v3"/>
</dbReference>
<evidence type="ECO:0000256" key="2">
    <source>
        <dbReference type="SAM" id="Phobius"/>
    </source>
</evidence>
<dbReference type="AlphaFoldDB" id="I1H031"/>
<feature type="transmembrane region" description="Helical" evidence="2">
    <location>
        <begin position="22"/>
        <end position="41"/>
    </location>
</feature>
<dbReference type="PANTHER" id="PTHR36369:SF3">
    <property type="entry name" value="OS06G0196200 PROTEIN"/>
    <property type="match status" value="1"/>
</dbReference>
<evidence type="ECO:0000256" key="1">
    <source>
        <dbReference type="SAM" id="MobiDB-lite"/>
    </source>
</evidence>
<dbReference type="PANTHER" id="PTHR36369">
    <property type="entry name" value="TRANSMEMBRANE PROTEIN"/>
    <property type="match status" value="1"/>
</dbReference>
<dbReference type="Proteomes" id="UP000008810">
    <property type="component" value="Chromosome 1"/>
</dbReference>
<dbReference type="OMA" id="QADPFEW"/>
<dbReference type="EMBL" id="CM000880">
    <property type="protein sequence ID" value="PNT76277.1"/>
    <property type="molecule type" value="Genomic_DNA"/>
</dbReference>
<reference evidence="3" key="2">
    <citation type="submission" date="2017-06" db="EMBL/GenBank/DDBJ databases">
        <title>WGS assembly of Brachypodium distachyon.</title>
        <authorList>
            <consortium name="The International Brachypodium Initiative"/>
            <person name="Lucas S."/>
            <person name="Harmon-Smith M."/>
            <person name="Lail K."/>
            <person name="Tice H."/>
            <person name="Grimwood J."/>
            <person name="Bruce D."/>
            <person name="Barry K."/>
            <person name="Shu S."/>
            <person name="Lindquist E."/>
            <person name="Wang M."/>
            <person name="Pitluck S."/>
            <person name="Vogel J.P."/>
            <person name="Garvin D.F."/>
            <person name="Mockler T.C."/>
            <person name="Schmutz J."/>
            <person name="Rokhsar D."/>
            <person name="Bevan M.W."/>
        </authorList>
    </citation>
    <scope>NUCLEOTIDE SEQUENCE</scope>
    <source>
        <strain evidence="3">Bd21</strain>
    </source>
</reference>
<keyword evidence="2" id="KW-0472">Membrane</keyword>
<keyword evidence="2" id="KW-1133">Transmembrane helix</keyword>
<organism evidence="4">
    <name type="scientific">Brachypodium distachyon</name>
    <name type="common">Purple false brome</name>
    <name type="synonym">Trachynia distachya</name>
    <dbReference type="NCBI Taxonomy" id="15368"/>
    <lineage>
        <taxon>Eukaryota</taxon>
        <taxon>Viridiplantae</taxon>
        <taxon>Streptophyta</taxon>
        <taxon>Embryophyta</taxon>
        <taxon>Tracheophyta</taxon>
        <taxon>Spermatophyta</taxon>
        <taxon>Magnoliopsida</taxon>
        <taxon>Liliopsida</taxon>
        <taxon>Poales</taxon>
        <taxon>Poaceae</taxon>
        <taxon>BOP clade</taxon>
        <taxon>Pooideae</taxon>
        <taxon>Stipodae</taxon>
        <taxon>Brachypodieae</taxon>
        <taxon>Brachypodium</taxon>
    </lineage>
</organism>
<proteinExistence type="predicted"/>
<keyword evidence="5" id="KW-1185">Reference proteome</keyword>
<evidence type="ECO:0000313" key="3">
    <source>
        <dbReference type="EMBL" id="PNT76277.1"/>
    </source>
</evidence>
<reference evidence="4" key="3">
    <citation type="submission" date="2018-08" db="UniProtKB">
        <authorList>
            <consortium name="EnsemblPlants"/>
        </authorList>
    </citation>
    <scope>IDENTIFICATION</scope>
    <source>
        <strain evidence="4">cv. Bd21</strain>
    </source>
</reference>
<evidence type="ECO:0000313" key="4">
    <source>
        <dbReference type="EnsemblPlants" id="PNT76277"/>
    </source>
</evidence>
<dbReference type="GeneID" id="100838350"/>
<dbReference type="KEGG" id="bdi:100838350"/>
<gene>
    <name evidence="4" type="primary">LOC100838350</name>
    <name evidence="3" type="ORF">BRADI_1g46630v3</name>
</gene>